<dbReference type="AlphaFoldDB" id="F0XQE6"/>
<dbReference type="GeneID" id="25980799"/>
<name>F0XQE6_GROCL</name>
<gene>
    <name evidence="1" type="ORF">CMQ_7273</name>
</gene>
<keyword evidence="2" id="KW-1185">Reference proteome</keyword>
<dbReference type="OrthoDB" id="3445803at2759"/>
<organism evidence="2">
    <name type="scientific">Grosmannia clavigera (strain kw1407 / UAMH 11150)</name>
    <name type="common">Blue stain fungus</name>
    <name type="synonym">Graphiocladiella clavigera</name>
    <dbReference type="NCBI Taxonomy" id="655863"/>
    <lineage>
        <taxon>Eukaryota</taxon>
        <taxon>Fungi</taxon>
        <taxon>Dikarya</taxon>
        <taxon>Ascomycota</taxon>
        <taxon>Pezizomycotina</taxon>
        <taxon>Sordariomycetes</taxon>
        <taxon>Sordariomycetidae</taxon>
        <taxon>Ophiostomatales</taxon>
        <taxon>Ophiostomataceae</taxon>
        <taxon>Leptographium</taxon>
    </lineage>
</organism>
<dbReference type="EMBL" id="GL629801">
    <property type="protein sequence ID" value="EFX00271.1"/>
    <property type="molecule type" value="Genomic_DNA"/>
</dbReference>
<protein>
    <recommendedName>
        <fullName evidence="3">Glycoside hydrolase family 39</fullName>
    </recommendedName>
</protein>
<dbReference type="Proteomes" id="UP000007796">
    <property type="component" value="Unassembled WGS sequence"/>
</dbReference>
<dbReference type="STRING" id="655863.F0XQE6"/>
<dbReference type="RefSeq" id="XP_014169753.1">
    <property type="nucleotide sequence ID" value="XM_014314278.1"/>
</dbReference>
<accession>F0XQE6</accession>
<dbReference type="eggNOG" id="ENOG502RXFG">
    <property type="taxonomic scope" value="Eukaryota"/>
</dbReference>
<dbReference type="SUPFAM" id="SSF51445">
    <property type="entry name" value="(Trans)glycosidases"/>
    <property type="match status" value="1"/>
</dbReference>
<evidence type="ECO:0000313" key="1">
    <source>
        <dbReference type="EMBL" id="EFX00271.1"/>
    </source>
</evidence>
<sequence>MSATSRLVGQFGNMSKATDEAGLGHVHNLLDGDVANASTSAGPQNKLQHVESAVLEHCAGTAAAVLPGTLERRTTVSGTAVVDLGVSTGAPQQLASGVLYGIPDEASQIPDHFYTDIGFKYCRAGGAQLPGQGWSESEAAYETRFQSALSNYQTTRKYGGTFILLPHDIWGADGTQDSSFVYPGDDGDWSSYDQFLARLISDLRANDMLDGLVIDIWNEPDLTGFWNRSQAQYLDLWGRASTAFRAGLPSCTISGPSFAGSPSTTNSWWTAWTAFVASNGSAPGQYSWHMEGGGGDMQSSVAAYKSLLVGQGLATDRTVNINEYAVWGEEVAAGSAWWIAQLERVNAYGLRGNWLSAYALHDLLASLVSKPGAGTSGYSYTQTGYYPTAQWLVYRYYAQDMGQGSRRQTTPTDDLLGDVFAVVGEDHTVRILIGARVASGTFNVEIRNLSAIGLATAGSLRVHAIGFTSSTDHYAELDAPADLGYVSHSYSGDSLTLPVFQTDDNTAYAYEFNTTA</sequence>
<dbReference type="InParanoid" id="F0XQE6"/>
<dbReference type="Gene3D" id="3.20.20.80">
    <property type="entry name" value="Glycosidases"/>
    <property type="match status" value="1"/>
</dbReference>
<proteinExistence type="predicted"/>
<reference evidence="1 2" key="1">
    <citation type="journal article" date="2011" name="Proc. Natl. Acad. Sci. U.S.A.">
        <title>Genome and transcriptome analyses of the mountain pine beetle-fungal symbiont Grosmannia clavigera, a lodgepole pine pathogen.</title>
        <authorList>
            <person name="DiGuistini S."/>
            <person name="Wang Y."/>
            <person name="Liao N.Y."/>
            <person name="Taylor G."/>
            <person name="Tanguay P."/>
            <person name="Feau N."/>
            <person name="Henrissat B."/>
            <person name="Chan S.K."/>
            <person name="Hesse-Orce U."/>
            <person name="Alamouti S.M."/>
            <person name="Tsui C.K.M."/>
            <person name="Docking R.T."/>
            <person name="Levasseur A."/>
            <person name="Haridas S."/>
            <person name="Robertson G."/>
            <person name="Birol I."/>
            <person name="Holt R.A."/>
            <person name="Marra M.A."/>
            <person name="Hamelin R.C."/>
            <person name="Hirst M."/>
            <person name="Jones S.J.M."/>
            <person name="Bohlmann J."/>
            <person name="Breuil C."/>
        </authorList>
    </citation>
    <scope>NUCLEOTIDE SEQUENCE [LARGE SCALE GENOMIC DNA]</scope>
    <source>
        <strain evidence="2">kw1407 / UAMH 11150</strain>
    </source>
</reference>
<evidence type="ECO:0008006" key="3">
    <source>
        <dbReference type="Google" id="ProtNLM"/>
    </source>
</evidence>
<evidence type="ECO:0000313" key="2">
    <source>
        <dbReference type="Proteomes" id="UP000007796"/>
    </source>
</evidence>
<dbReference type="HOGENOM" id="CLU_023231_1_0_1"/>
<dbReference type="InterPro" id="IPR017853">
    <property type="entry name" value="GH"/>
</dbReference>